<keyword evidence="1 4" id="KW-0808">Transferase</keyword>
<name>A0ABU1FU59_9MICC</name>
<dbReference type="Proteomes" id="UP001260872">
    <property type="component" value="Unassembled WGS sequence"/>
</dbReference>
<feature type="domain" description="Glycosyltransferase 2-like" evidence="3">
    <location>
        <begin position="8"/>
        <end position="135"/>
    </location>
</feature>
<dbReference type="SUPFAM" id="SSF53756">
    <property type="entry name" value="UDP-Glycosyltransferase/glycogen phosphorylase"/>
    <property type="match status" value="1"/>
</dbReference>
<dbReference type="InterPro" id="IPR001173">
    <property type="entry name" value="Glyco_trans_2-like"/>
</dbReference>
<dbReference type="GO" id="GO:0016757">
    <property type="term" value="F:glycosyltransferase activity"/>
    <property type="evidence" value="ECO:0007669"/>
    <property type="project" value="UniProtKB-KW"/>
</dbReference>
<dbReference type="Gene3D" id="3.40.50.2000">
    <property type="entry name" value="Glycogen Phosphorylase B"/>
    <property type="match status" value="2"/>
</dbReference>
<dbReference type="InterPro" id="IPR001296">
    <property type="entry name" value="Glyco_trans_1"/>
</dbReference>
<dbReference type="InterPro" id="IPR050834">
    <property type="entry name" value="Glycosyltransf_2"/>
</dbReference>
<comment type="caution">
    <text evidence="4">The sequence shown here is derived from an EMBL/GenBank/DDBJ whole genome shotgun (WGS) entry which is preliminary data.</text>
</comment>
<evidence type="ECO:0000313" key="4">
    <source>
        <dbReference type="EMBL" id="MDR5711686.1"/>
    </source>
</evidence>
<protein>
    <submittedName>
        <fullName evidence="4">Glycosyltransferase</fullName>
        <ecNumber evidence="4">2.4.-.-</ecNumber>
    </submittedName>
</protein>
<keyword evidence="5" id="KW-1185">Reference proteome</keyword>
<dbReference type="Pfam" id="PF00534">
    <property type="entry name" value="Glycos_transf_1"/>
    <property type="match status" value="1"/>
</dbReference>
<organism evidence="4 5">
    <name type="scientific">Nesterenkonia flava</name>
    <dbReference type="NCBI Taxonomy" id="469799"/>
    <lineage>
        <taxon>Bacteria</taxon>
        <taxon>Bacillati</taxon>
        <taxon>Actinomycetota</taxon>
        <taxon>Actinomycetes</taxon>
        <taxon>Micrococcales</taxon>
        <taxon>Micrococcaceae</taxon>
        <taxon>Nesterenkonia</taxon>
    </lineage>
</organism>
<sequence length="776" mass="85340">MHDSPQVSIVMPVFNDEDWITEALESCLSQTMADIEVICVDDASTDSTPEIIERYHQKDPRVRLIRQGENRSAFQARRVGVMAAQAPFVLFLDGDDELAPQAAARAAAKAEETGADLVGFGVAVIGPNGGTVAGYQKRLAHTHTHLEGEDVLRGLFPVSKPAQGQLWRYLFRTEVLRTACSLLPEDLVLSRVNDLPLTYLAAATAQLFVSIPDRLYKYHFRRGGSGHRVDDLAQFQFYARGIESVEALAPAVRKIARRSPDPEPILDGYETIRLSIIGNVLGYLLASASEEHYGEYLAHLYTLVNQSDVVLAAADYAPDALPVLAKHSKRLELTGRSVRNVLLTTKAITTGGVSLVLLAQARYLRDAGFNVTIAAQNRGSVTDQIPAGVNLVEVTGRKSSTRLRNWAEICRSESIDVIIDHQTLYSWTWPSYALMAGAVDVPTIGWVHSFALRPVYDLKHMISFIRDQANCLASLVTLSPLDVSFWKLQGVAHTAYLPNPPSPMLLNSQVAAPAKSAPQGPLKLIWWGRLEEHTKQVSQLIEVAAQLRELDVDFTLRIIGPDSPGLTAADFAARAKSRGVEDVIDVVGPLHGQQLLDAIDAADIFVSTSVLEGYQLTLAEAQSRGLPAAMYELPWLTLVQNNGGIVTAPQGEARALARQIQKLAEDPRRYEQYSAASVEAAQRALSPDFSQLYEQLVTGTLPGEYSPEPTLSDAQRILDWIVFFTERNAGLLRTSRKRRIVPDGQKTLLRRALNRADAVAPGLRPLKRRVKRLIGR</sequence>
<evidence type="ECO:0000256" key="1">
    <source>
        <dbReference type="ARBA" id="ARBA00022679"/>
    </source>
</evidence>
<dbReference type="SUPFAM" id="SSF53448">
    <property type="entry name" value="Nucleotide-diphospho-sugar transferases"/>
    <property type="match status" value="1"/>
</dbReference>
<dbReference type="InterPro" id="IPR029044">
    <property type="entry name" value="Nucleotide-diphossugar_trans"/>
</dbReference>
<reference evidence="5" key="1">
    <citation type="submission" date="2023-07" db="EMBL/GenBank/DDBJ databases">
        <title>Description of three actinobacteria isolated from air of manufacturing shop in a pharmaceutical factory.</title>
        <authorList>
            <person name="Zhang D.-F."/>
        </authorList>
    </citation>
    <scope>NUCLEOTIDE SEQUENCE [LARGE SCALE GENOMIC DNA]</scope>
    <source>
        <strain evidence="5">CCTCC AB 207010</strain>
    </source>
</reference>
<dbReference type="CDD" id="cd00761">
    <property type="entry name" value="Glyco_tranf_GTA_type"/>
    <property type="match status" value="1"/>
</dbReference>
<dbReference type="PANTHER" id="PTHR43685">
    <property type="entry name" value="GLYCOSYLTRANSFERASE"/>
    <property type="match status" value="1"/>
</dbReference>
<evidence type="ECO:0000313" key="5">
    <source>
        <dbReference type="Proteomes" id="UP001260872"/>
    </source>
</evidence>
<evidence type="ECO:0000259" key="3">
    <source>
        <dbReference type="Pfam" id="PF00535"/>
    </source>
</evidence>
<dbReference type="EMBL" id="JAVKGT010000012">
    <property type="protein sequence ID" value="MDR5711686.1"/>
    <property type="molecule type" value="Genomic_DNA"/>
</dbReference>
<keyword evidence="4" id="KW-0328">Glycosyltransferase</keyword>
<accession>A0ABU1FU59</accession>
<gene>
    <name evidence="4" type="ORF">RH857_06005</name>
</gene>
<dbReference type="PANTHER" id="PTHR43685:SF2">
    <property type="entry name" value="GLYCOSYLTRANSFERASE 2-LIKE DOMAIN-CONTAINING PROTEIN"/>
    <property type="match status" value="1"/>
</dbReference>
<feature type="domain" description="Glycosyl transferase family 1" evidence="2">
    <location>
        <begin position="517"/>
        <end position="675"/>
    </location>
</feature>
<dbReference type="Pfam" id="PF00535">
    <property type="entry name" value="Glycos_transf_2"/>
    <property type="match status" value="1"/>
</dbReference>
<proteinExistence type="predicted"/>
<dbReference type="RefSeq" id="WP_310537068.1">
    <property type="nucleotide sequence ID" value="NZ_BAAAOC010000023.1"/>
</dbReference>
<evidence type="ECO:0000259" key="2">
    <source>
        <dbReference type="Pfam" id="PF00534"/>
    </source>
</evidence>
<dbReference type="EC" id="2.4.-.-" evidence="4"/>
<dbReference type="Gene3D" id="3.90.550.10">
    <property type="entry name" value="Spore Coat Polysaccharide Biosynthesis Protein SpsA, Chain A"/>
    <property type="match status" value="1"/>
</dbReference>
<dbReference type="CDD" id="cd03801">
    <property type="entry name" value="GT4_PimA-like"/>
    <property type="match status" value="1"/>
</dbReference>